<feature type="domain" description="Hydantoinase/oxoprolinase N-terminal" evidence="2">
    <location>
        <begin position="4"/>
        <end position="179"/>
    </location>
</feature>
<keyword evidence="4" id="KW-1185">Reference proteome</keyword>
<sequence>MSWRVSADIGGTFTDLVAIGPGGALRTKKVSSSVGDYGRAIVEGLDELFAEAGFVAAEVEEVLHATTVASNAILEHKGARTGLITTAGFRDVLEIRTLRMPRLYDLGWEKPAPLVPRHLRLGVAERVNVRGEVETPLDEAGAVVAVDELLAEGVEAIAVCFLHSYANPAHERRLGEIIAARAPGLPVSLSVDVLPEMKEYERTSTTVINSYIGPVLGRYLASLARDLAGAGLAAPLLLMQSSGGLMPAAEAARLPVHVVESGPAAGVVGAQALAKRIGVPDAISFDMGGTTAKAGVIEGYEVTRAGEYSVGGGIMVGSRLLSGAGYQLKVPAIDLAEVGAGGGSLIWLDAAGAPQVGPESAGAMPGPVCYGRGNAQPTVTDANVVLGYLNPHALVGGALPIDASASRAAIIAKIAGPLGLGAEDAAHGAHLIAASNMIRAIKAVSSERGRDPRGFALVAFGGNGPLFAAGMARALGMTRVVVPPSAGVFSALGLLASDVEVHLSRSWRRLARGLDPAALEAAAAALEAEARARLAAQGFPPARIGIRRAATLRYQGQSFELQVGFAAGEGPGVVEERYGAEHERTYGHRAGAEEPVEFVTLQVIGIGLPDRPRLPDRLSPHAIAPTQPSRPAFFGRALGWRETAVIARGALVAPRPGPVIIEEYDCTCLVPPGATASLDGFGNIVIDIEGEPSA</sequence>
<feature type="domain" description="Hydantoinase A/oxoprolinase" evidence="1">
    <location>
        <begin position="202"/>
        <end position="500"/>
    </location>
</feature>
<dbReference type="InterPro" id="IPR008040">
    <property type="entry name" value="Hydant_A_N"/>
</dbReference>
<dbReference type="PANTHER" id="PTHR11365:SF23">
    <property type="entry name" value="HYPOTHETICAL 5-OXOPROLINASE (EUROFUNG)-RELATED"/>
    <property type="match status" value="1"/>
</dbReference>
<dbReference type="Pfam" id="PF01968">
    <property type="entry name" value="Hydantoinase_A"/>
    <property type="match status" value="1"/>
</dbReference>
<dbReference type="EMBL" id="SMSJ01000018">
    <property type="protein sequence ID" value="TDH61753.1"/>
    <property type="molecule type" value="Genomic_DNA"/>
</dbReference>
<evidence type="ECO:0000259" key="1">
    <source>
        <dbReference type="Pfam" id="PF01968"/>
    </source>
</evidence>
<dbReference type="PANTHER" id="PTHR11365">
    <property type="entry name" value="5-OXOPROLINASE RELATED"/>
    <property type="match status" value="1"/>
</dbReference>
<dbReference type="Proteomes" id="UP000295096">
    <property type="component" value="Unassembled WGS sequence"/>
</dbReference>
<evidence type="ECO:0000259" key="2">
    <source>
        <dbReference type="Pfam" id="PF05378"/>
    </source>
</evidence>
<reference evidence="3 4" key="1">
    <citation type="journal article" date="2016" name="J. Microbiol.">
        <title>Dankookia rubra gen. nov., sp. nov., an alphaproteobacterium isolated from sediment of a shallow stream.</title>
        <authorList>
            <person name="Kim W.H."/>
            <person name="Kim D.H."/>
            <person name="Kang K."/>
            <person name="Ahn T.Y."/>
        </authorList>
    </citation>
    <scope>NUCLEOTIDE SEQUENCE [LARGE SCALE GENOMIC DNA]</scope>
    <source>
        <strain evidence="3 4">JCM30602</strain>
    </source>
</reference>
<dbReference type="GO" id="GO:0006749">
    <property type="term" value="P:glutathione metabolic process"/>
    <property type="evidence" value="ECO:0007669"/>
    <property type="project" value="TreeGrafter"/>
</dbReference>
<dbReference type="GO" id="GO:0005829">
    <property type="term" value="C:cytosol"/>
    <property type="evidence" value="ECO:0007669"/>
    <property type="project" value="TreeGrafter"/>
</dbReference>
<dbReference type="AlphaFoldDB" id="A0A4R5QFR6"/>
<evidence type="ECO:0000313" key="4">
    <source>
        <dbReference type="Proteomes" id="UP000295096"/>
    </source>
</evidence>
<dbReference type="GO" id="GO:0017168">
    <property type="term" value="F:5-oxoprolinase (ATP-hydrolyzing) activity"/>
    <property type="evidence" value="ECO:0007669"/>
    <property type="project" value="TreeGrafter"/>
</dbReference>
<comment type="caution">
    <text evidence="3">The sequence shown here is derived from an EMBL/GenBank/DDBJ whole genome shotgun (WGS) entry which is preliminary data.</text>
</comment>
<dbReference type="InterPro" id="IPR002821">
    <property type="entry name" value="Hydantoinase_A"/>
</dbReference>
<dbReference type="Pfam" id="PF05378">
    <property type="entry name" value="Hydant_A_N"/>
    <property type="match status" value="1"/>
</dbReference>
<dbReference type="InterPro" id="IPR045079">
    <property type="entry name" value="Oxoprolinase-like"/>
</dbReference>
<evidence type="ECO:0000313" key="3">
    <source>
        <dbReference type="EMBL" id="TDH61753.1"/>
    </source>
</evidence>
<protein>
    <submittedName>
        <fullName evidence="3">Hydantoinase/oxoprolinase family protein</fullName>
    </submittedName>
</protein>
<accession>A0A4R5QFR6</accession>
<proteinExistence type="predicted"/>
<dbReference type="OrthoDB" id="7314499at2"/>
<organism evidence="3 4">
    <name type="scientific">Dankookia rubra</name>
    <dbReference type="NCBI Taxonomy" id="1442381"/>
    <lineage>
        <taxon>Bacteria</taxon>
        <taxon>Pseudomonadati</taxon>
        <taxon>Pseudomonadota</taxon>
        <taxon>Alphaproteobacteria</taxon>
        <taxon>Acetobacterales</taxon>
        <taxon>Roseomonadaceae</taxon>
        <taxon>Dankookia</taxon>
    </lineage>
</organism>
<name>A0A4R5QFR6_9PROT</name>
<dbReference type="RefSeq" id="WP_133289541.1">
    <property type="nucleotide sequence ID" value="NZ_SMSJ01000018.1"/>
</dbReference>
<gene>
    <name evidence="3" type="ORF">E2C06_15665</name>
</gene>